<dbReference type="AlphaFoldDB" id="A0A7J9F163"/>
<evidence type="ECO:0000313" key="2">
    <source>
        <dbReference type="EMBL" id="MBA0779036.1"/>
    </source>
</evidence>
<feature type="transmembrane region" description="Helical" evidence="1">
    <location>
        <begin position="14"/>
        <end position="33"/>
    </location>
</feature>
<dbReference type="SUPFAM" id="SSF53335">
    <property type="entry name" value="S-adenosyl-L-methionine-dependent methyltransferases"/>
    <property type="match status" value="1"/>
</dbReference>
<organism evidence="2 3">
    <name type="scientific">Gossypium trilobum</name>
    <dbReference type="NCBI Taxonomy" id="34281"/>
    <lineage>
        <taxon>Eukaryota</taxon>
        <taxon>Viridiplantae</taxon>
        <taxon>Streptophyta</taxon>
        <taxon>Embryophyta</taxon>
        <taxon>Tracheophyta</taxon>
        <taxon>Spermatophyta</taxon>
        <taxon>Magnoliopsida</taxon>
        <taxon>eudicotyledons</taxon>
        <taxon>Gunneridae</taxon>
        <taxon>Pentapetalae</taxon>
        <taxon>rosids</taxon>
        <taxon>malvids</taxon>
        <taxon>Malvales</taxon>
        <taxon>Malvaceae</taxon>
        <taxon>Malvoideae</taxon>
        <taxon>Gossypium</taxon>
    </lineage>
</organism>
<dbReference type="Pfam" id="PF03492">
    <property type="entry name" value="Methyltransf_7"/>
    <property type="match status" value="1"/>
</dbReference>
<evidence type="ECO:0000256" key="1">
    <source>
        <dbReference type="SAM" id="Phobius"/>
    </source>
</evidence>
<evidence type="ECO:0000313" key="3">
    <source>
        <dbReference type="Proteomes" id="UP000593568"/>
    </source>
</evidence>
<keyword evidence="1" id="KW-1133">Transmembrane helix</keyword>
<gene>
    <name evidence="2" type="ORF">Gotri_003319</name>
</gene>
<accession>A0A7J9F163</accession>
<feature type="non-terminal residue" evidence="2">
    <location>
        <position position="63"/>
    </location>
</feature>
<dbReference type="Gene3D" id="3.40.50.150">
    <property type="entry name" value="Vaccinia Virus protein VP39"/>
    <property type="match status" value="1"/>
</dbReference>
<dbReference type="EMBL" id="JABEZW010000011">
    <property type="protein sequence ID" value="MBA0779036.1"/>
    <property type="molecule type" value="Genomic_DNA"/>
</dbReference>
<dbReference type="GO" id="GO:0008168">
    <property type="term" value="F:methyltransferase activity"/>
    <property type="evidence" value="ECO:0007669"/>
    <property type="project" value="InterPro"/>
</dbReference>
<protein>
    <submittedName>
        <fullName evidence="2">Uncharacterized protein</fullName>
    </submittedName>
</protein>
<keyword evidence="3" id="KW-1185">Reference proteome</keyword>
<sequence length="63" mass="7116">MIFPETISTLCSNLFLHSMGGLGFIAGVASSFYQRLFPSNSIHFVHSSYCLHWLSKVDKYICI</sequence>
<dbReference type="InterPro" id="IPR005299">
    <property type="entry name" value="MeTrfase_7"/>
</dbReference>
<keyword evidence="1" id="KW-0472">Membrane</keyword>
<proteinExistence type="predicted"/>
<name>A0A7J9F163_9ROSI</name>
<reference evidence="2 3" key="1">
    <citation type="journal article" date="2019" name="Genome Biol. Evol.">
        <title>Insights into the evolution of the New World diploid cottons (Gossypium, subgenus Houzingenia) based on genome sequencing.</title>
        <authorList>
            <person name="Grover C.E."/>
            <person name="Arick M.A. 2nd"/>
            <person name="Thrash A."/>
            <person name="Conover J.L."/>
            <person name="Sanders W.S."/>
            <person name="Peterson D.G."/>
            <person name="Frelichowski J.E."/>
            <person name="Scheffler J.A."/>
            <person name="Scheffler B.E."/>
            <person name="Wendel J.F."/>
        </authorList>
    </citation>
    <scope>NUCLEOTIDE SEQUENCE [LARGE SCALE GENOMIC DNA]</scope>
    <source>
        <strain evidence="2">8</strain>
        <tissue evidence="2">Leaf</tissue>
    </source>
</reference>
<dbReference type="InterPro" id="IPR029063">
    <property type="entry name" value="SAM-dependent_MTases_sf"/>
</dbReference>
<keyword evidence="1" id="KW-0812">Transmembrane</keyword>
<comment type="caution">
    <text evidence="2">The sequence shown here is derived from an EMBL/GenBank/DDBJ whole genome shotgun (WGS) entry which is preliminary data.</text>
</comment>
<dbReference type="PANTHER" id="PTHR31009">
    <property type="entry name" value="S-ADENOSYL-L-METHIONINE:CARBOXYL METHYLTRANSFERASE FAMILY PROTEIN"/>
    <property type="match status" value="1"/>
</dbReference>
<dbReference type="Proteomes" id="UP000593568">
    <property type="component" value="Unassembled WGS sequence"/>
</dbReference>